<evidence type="ECO:0000313" key="2">
    <source>
        <dbReference type="Proteomes" id="UP000789901"/>
    </source>
</evidence>
<dbReference type="Proteomes" id="UP000789901">
    <property type="component" value="Unassembled WGS sequence"/>
</dbReference>
<gene>
    <name evidence="1" type="ORF">GMARGA_LOCUS12809</name>
</gene>
<sequence length="59" mass="6503">MLNEIKDSLKDFAGNSNLNLAGSHSAKFVKVDNFNRSFDKDLSNFNHESHTAVNDCSAS</sequence>
<evidence type="ECO:0000313" key="1">
    <source>
        <dbReference type="EMBL" id="CAG8711871.1"/>
    </source>
</evidence>
<dbReference type="EMBL" id="CAJVQB010007957">
    <property type="protein sequence ID" value="CAG8711871.1"/>
    <property type="molecule type" value="Genomic_DNA"/>
</dbReference>
<organism evidence="1 2">
    <name type="scientific">Gigaspora margarita</name>
    <dbReference type="NCBI Taxonomy" id="4874"/>
    <lineage>
        <taxon>Eukaryota</taxon>
        <taxon>Fungi</taxon>
        <taxon>Fungi incertae sedis</taxon>
        <taxon>Mucoromycota</taxon>
        <taxon>Glomeromycotina</taxon>
        <taxon>Glomeromycetes</taxon>
        <taxon>Diversisporales</taxon>
        <taxon>Gigasporaceae</taxon>
        <taxon>Gigaspora</taxon>
    </lineage>
</organism>
<protein>
    <submittedName>
        <fullName evidence="1">44147_t:CDS:1</fullName>
    </submittedName>
</protein>
<name>A0ABN7V070_GIGMA</name>
<accession>A0ABN7V070</accession>
<proteinExistence type="predicted"/>
<comment type="caution">
    <text evidence="1">The sequence shown here is derived from an EMBL/GenBank/DDBJ whole genome shotgun (WGS) entry which is preliminary data.</text>
</comment>
<reference evidence="1 2" key="1">
    <citation type="submission" date="2021-06" db="EMBL/GenBank/DDBJ databases">
        <authorList>
            <person name="Kallberg Y."/>
            <person name="Tangrot J."/>
            <person name="Rosling A."/>
        </authorList>
    </citation>
    <scope>NUCLEOTIDE SEQUENCE [LARGE SCALE GENOMIC DNA]</scope>
    <source>
        <strain evidence="1 2">120-4 pot B 10/14</strain>
    </source>
</reference>
<keyword evidence="2" id="KW-1185">Reference proteome</keyword>